<keyword evidence="8" id="KW-1185">Reference proteome</keyword>
<dbReference type="OrthoDB" id="430207at2759"/>
<evidence type="ECO:0000256" key="5">
    <source>
        <dbReference type="ARBA" id="ARBA00023136"/>
    </source>
</evidence>
<evidence type="ECO:0000256" key="2">
    <source>
        <dbReference type="ARBA" id="ARBA00006824"/>
    </source>
</evidence>
<dbReference type="AlphaFoldDB" id="A0A9D4U0Q6"/>
<reference evidence="7" key="1">
    <citation type="submission" date="2021-01" db="EMBL/GenBank/DDBJ databases">
        <title>Adiantum capillus-veneris genome.</title>
        <authorList>
            <person name="Fang Y."/>
            <person name="Liao Q."/>
        </authorList>
    </citation>
    <scope>NUCLEOTIDE SEQUENCE</scope>
    <source>
        <strain evidence="7">H3</strain>
        <tissue evidence="7">Leaf</tissue>
    </source>
</reference>
<evidence type="ECO:0000256" key="1">
    <source>
        <dbReference type="ARBA" id="ARBA00004141"/>
    </source>
</evidence>
<proteinExistence type="inferred from homology"/>
<feature type="transmembrane region" description="Helical" evidence="6">
    <location>
        <begin position="99"/>
        <end position="118"/>
    </location>
</feature>
<dbReference type="GO" id="GO:0005737">
    <property type="term" value="C:cytoplasm"/>
    <property type="evidence" value="ECO:0007669"/>
    <property type="project" value="TreeGrafter"/>
</dbReference>
<comment type="subcellular location">
    <subcellularLocation>
        <location evidence="1">Membrane</location>
        <topology evidence="1">Multi-pass membrane protein</topology>
    </subcellularLocation>
</comment>
<name>A0A9D4U0Q6_ADICA</name>
<dbReference type="PANTHER" id="PTHR11266:SF18">
    <property type="entry name" value="OS12G0508100 PROTEIN"/>
    <property type="match status" value="1"/>
</dbReference>
<protein>
    <submittedName>
        <fullName evidence="7">Uncharacterized protein</fullName>
    </submittedName>
</protein>
<dbReference type="EMBL" id="JABFUD020000025">
    <property type="protein sequence ID" value="KAI5059195.1"/>
    <property type="molecule type" value="Genomic_DNA"/>
</dbReference>
<feature type="transmembrane region" description="Helical" evidence="6">
    <location>
        <begin position="161"/>
        <end position="179"/>
    </location>
</feature>
<evidence type="ECO:0000313" key="7">
    <source>
        <dbReference type="EMBL" id="KAI5059195.1"/>
    </source>
</evidence>
<dbReference type="Proteomes" id="UP000886520">
    <property type="component" value="Chromosome 25"/>
</dbReference>
<evidence type="ECO:0000256" key="4">
    <source>
        <dbReference type="ARBA" id="ARBA00022989"/>
    </source>
</evidence>
<accession>A0A9D4U0Q6</accession>
<sequence length="196" mass="21799">MASSIDLSPPCDKHPLATKSITASTIYGIADAACQGIVRYRTAQHPEEIPWNVKKLMKAAAIGLFIAGPTAHFWYNFASKVIPARTFMGTFKKMALEQLILAPISAATVLAFSVFVQGKTVNQMASELEPLFPAILKNELLLWPASAFITYRHVPVHLQPLARNLTFLVWSMYLTYYAYSPVMIEAALGWKYDTTK</sequence>
<comment type="similarity">
    <text evidence="2 6">Belongs to the peroxisomal membrane protein PXMP2/4 family.</text>
</comment>
<evidence type="ECO:0000256" key="3">
    <source>
        <dbReference type="ARBA" id="ARBA00022692"/>
    </source>
</evidence>
<dbReference type="GO" id="GO:0016020">
    <property type="term" value="C:membrane"/>
    <property type="evidence" value="ECO:0007669"/>
    <property type="project" value="UniProtKB-SubCell"/>
</dbReference>
<keyword evidence="3 6" id="KW-0812">Transmembrane</keyword>
<dbReference type="InterPro" id="IPR007248">
    <property type="entry name" value="Mpv17_PMP22"/>
</dbReference>
<organism evidence="7 8">
    <name type="scientific">Adiantum capillus-veneris</name>
    <name type="common">Maidenhair fern</name>
    <dbReference type="NCBI Taxonomy" id="13818"/>
    <lineage>
        <taxon>Eukaryota</taxon>
        <taxon>Viridiplantae</taxon>
        <taxon>Streptophyta</taxon>
        <taxon>Embryophyta</taxon>
        <taxon>Tracheophyta</taxon>
        <taxon>Polypodiopsida</taxon>
        <taxon>Polypodiidae</taxon>
        <taxon>Polypodiales</taxon>
        <taxon>Pteridineae</taxon>
        <taxon>Pteridaceae</taxon>
        <taxon>Vittarioideae</taxon>
        <taxon>Adiantum</taxon>
    </lineage>
</organism>
<comment type="caution">
    <text evidence="7">The sequence shown here is derived from an EMBL/GenBank/DDBJ whole genome shotgun (WGS) entry which is preliminary data.</text>
</comment>
<keyword evidence="4 6" id="KW-1133">Transmembrane helix</keyword>
<keyword evidence="5 6" id="KW-0472">Membrane</keyword>
<feature type="transmembrane region" description="Helical" evidence="6">
    <location>
        <begin position="59"/>
        <end position="78"/>
    </location>
</feature>
<gene>
    <name evidence="7" type="ORF">GOP47_0025514</name>
</gene>
<dbReference type="PANTHER" id="PTHR11266">
    <property type="entry name" value="PEROXISOMAL MEMBRANE PROTEIN 2, PXMP2 MPV17"/>
    <property type="match status" value="1"/>
</dbReference>
<evidence type="ECO:0000256" key="6">
    <source>
        <dbReference type="RuleBase" id="RU363053"/>
    </source>
</evidence>
<dbReference type="Pfam" id="PF04117">
    <property type="entry name" value="Mpv17_PMP22"/>
    <property type="match status" value="1"/>
</dbReference>
<evidence type="ECO:0000313" key="8">
    <source>
        <dbReference type="Proteomes" id="UP000886520"/>
    </source>
</evidence>